<reference evidence="2" key="1">
    <citation type="submission" date="2014-09" db="EMBL/GenBank/DDBJ databases">
        <authorList>
            <person name="Magalhaes I.L.F."/>
            <person name="Oliveira U."/>
            <person name="Santos F.R."/>
            <person name="Vidigal T.H.D.A."/>
            <person name="Brescovit A.D."/>
            <person name="Santos A.J."/>
        </authorList>
    </citation>
    <scope>NUCLEOTIDE SEQUENCE</scope>
    <source>
        <tissue evidence="2">Shoot tissue taken approximately 20 cm above the soil surface</tissue>
    </source>
</reference>
<keyword evidence="1" id="KW-1133">Transmembrane helix</keyword>
<protein>
    <submittedName>
        <fullName evidence="2">Uncharacterized protein</fullName>
    </submittedName>
</protein>
<keyword evidence="1" id="KW-0812">Transmembrane</keyword>
<evidence type="ECO:0000313" key="2">
    <source>
        <dbReference type="EMBL" id="JAE16892.1"/>
    </source>
</evidence>
<organism evidence="2">
    <name type="scientific">Arundo donax</name>
    <name type="common">Giant reed</name>
    <name type="synonym">Donax arundinaceus</name>
    <dbReference type="NCBI Taxonomy" id="35708"/>
    <lineage>
        <taxon>Eukaryota</taxon>
        <taxon>Viridiplantae</taxon>
        <taxon>Streptophyta</taxon>
        <taxon>Embryophyta</taxon>
        <taxon>Tracheophyta</taxon>
        <taxon>Spermatophyta</taxon>
        <taxon>Magnoliopsida</taxon>
        <taxon>Liliopsida</taxon>
        <taxon>Poales</taxon>
        <taxon>Poaceae</taxon>
        <taxon>PACMAD clade</taxon>
        <taxon>Arundinoideae</taxon>
        <taxon>Arundineae</taxon>
        <taxon>Arundo</taxon>
    </lineage>
</organism>
<keyword evidence="1" id="KW-0472">Membrane</keyword>
<feature type="transmembrane region" description="Helical" evidence="1">
    <location>
        <begin position="6"/>
        <end position="24"/>
    </location>
</feature>
<evidence type="ECO:0000256" key="1">
    <source>
        <dbReference type="SAM" id="Phobius"/>
    </source>
</evidence>
<accession>A0A0A9FX96</accession>
<dbReference type="EMBL" id="GBRH01181004">
    <property type="protein sequence ID" value="JAE16892.1"/>
    <property type="molecule type" value="Transcribed_RNA"/>
</dbReference>
<sequence length="53" mass="6532">MSQQIFYSLACSFFIQYGFVWHNFRSKIHARFEVCKIKLNNINIYFYFKIGIR</sequence>
<dbReference type="AlphaFoldDB" id="A0A0A9FX96"/>
<name>A0A0A9FX96_ARUDO</name>
<reference evidence="2" key="2">
    <citation type="journal article" date="2015" name="Data Brief">
        <title>Shoot transcriptome of the giant reed, Arundo donax.</title>
        <authorList>
            <person name="Barrero R.A."/>
            <person name="Guerrero F.D."/>
            <person name="Moolhuijzen P."/>
            <person name="Goolsby J.A."/>
            <person name="Tidwell J."/>
            <person name="Bellgard S.E."/>
            <person name="Bellgard M.I."/>
        </authorList>
    </citation>
    <scope>NUCLEOTIDE SEQUENCE</scope>
    <source>
        <tissue evidence="2">Shoot tissue taken approximately 20 cm above the soil surface</tissue>
    </source>
</reference>
<proteinExistence type="predicted"/>